<organism evidence="1 2">
    <name type="scientific">Sporisorium reilianum f. sp. reilianum</name>
    <dbReference type="NCBI Taxonomy" id="72559"/>
    <lineage>
        <taxon>Eukaryota</taxon>
        <taxon>Fungi</taxon>
        <taxon>Dikarya</taxon>
        <taxon>Basidiomycota</taxon>
        <taxon>Ustilaginomycotina</taxon>
        <taxon>Ustilaginomycetes</taxon>
        <taxon>Ustilaginales</taxon>
        <taxon>Ustilaginaceae</taxon>
        <taxon>Sporisorium</taxon>
    </lineage>
</organism>
<accession>A0A2N8U8N5</accession>
<dbReference type="GO" id="GO:0016279">
    <property type="term" value="F:protein-lysine N-methyltransferase activity"/>
    <property type="evidence" value="ECO:0007669"/>
    <property type="project" value="TreeGrafter"/>
</dbReference>
<dbReference type="Gene3D" id="3.90.1410.10">
    <property type="entry name" value="set domain protein methyltransferase, domain 1"/>
    <property type="match status" value="1"/>
</dbReference>
<evidence type="ECO:0000313" key="2">
    <source>
        <dbReference type="Proteomes" id="UP000239563"/>
    </source>
</evidence>
<dbReference type="AlphaFoldDB" id="A0A2N8U8N5"/>
<dbReference type="GO" id="GO:0005634">
    <property type="term" value="C:nucleus"/>
    <property type="evidence" value="ECO:0007669"/>
    <property type="project" value="TreeGrafter"/>
</dbReference>
<dbReference type="SUPFAM" id="SSF82199">
    <property type="entry name" value="SET domain"/>
    <property type="match status" value="1"/>
</dbReference>
<dbReference type="InterPro" id="IPR050600">
    <property type="entry name" value="SETD3_SETD6_MTase"/>
</dbReference>
<dbReference type="PANTHER" id="PTHR13271:SF147">
    <property type="entry name" value="PROTEIN-LYSINE N-METHYLTRANSFERASE EFM1-RELATED"/>
    <property type="match status" value="1"/>
</dbReference>
<dbReference type="GO" id="GO:0032259">
    <property type="term" value="P:methylation"/>
    <property type="evidence" value="ECO:0007669"/>
    <property type="project" value="UniProtKB-KW"/>
</dbReference>
<reference evidence="1 2" key="1">
    <citation type="submission" date="2017-02" db="EMBL/GenBank/DDBJ databases">
        <authorList>
            <person name="Peterson S.W."/>
        </authorList>
    </citation>
    <scope>NUCLEOTIDE SEQUENCE [LARGE SCALE GENOMIC DNA]</scope>
    <source>
        <strain evidence="1 2">SRS1_H2-8</strain>
    </source>
</reference>
<keyword evidence="1" id="KW-0808">Transferase</keyword>
<dbReference type="InterPro" id="IPR046341">
    <property type="entry name" value="SET_dom_sf"/>
</dbReference>
<proteinExistence type="predicted"/>
<name>A0A2N8U8N5_9BASI</name>
<protein>
    <submittedName>
        <fullName evidence="1">Related to RKM1-SET-domain lysine-N-methyltransferase</fullName>
    </submittedName>
</protein>
<dbReference type="PANTHER" id="PTHR13271">
    <property type="entry name" value="UNCHARACTERIZED PUTATIVE METHYLTRANSFERASE"/>
    <property type="match status" value="1"/>
</dbReference>
<dbReference type="EMBL" id="LT795055">
    <property type="protein sequence ID" value="SJX61069.1"/>
    <property type="molecule type" value="Genomic_DNA"/>
</dbReference>
<keyword evidence="1" id="KW-0489">Methyltransferase</keyword>
<evidence type="ECO:0000313" key="1">
    <source>
        <dbReference type="EMBL" id="SJX61069.1"/>
    </source>
</evidence>
<gene>
    <name evidence="1" type="ORF">SRS1_12291</name>
</gene>
<sequence length="465" mass="51184">MSDAQHPLLQWFSTAGIHLHPSLYLHQDPHTGLSFYTAHPLPANTTVISVPTHLCITSTSALAHIKTLLRTLCGSDVQLDPTTLPAADWTLLYLVLTRLAAEYLAAHPHASLELTKIFTHLAYVAHIPREITTPLHFSAAEAALLASTPLAGATERRLRETVVDYERARLLVSAHLAACQDGFGWFLAHALQPVTPEEGDALMAKTQHEGLELWRWAESAYTSRSFPPRLIGLDTATPILIPGYDTFNHARAHAVTWSTSAHTVDMTLNYAVPAACQVYNNYGGKSNEEFLAGYGFTLDCTTEDTLALKLAGVDGVTHYWRIPAPAEPTPLTNADGTFVEPTCPAPALPADIRRSSVDPAHTPAQAYAATLELLEAMLLAKRKAFRATQRAFDEYEQSQLSDAACSRAAPHVVRKRVYADIAQYRKGQLELLNHAVKWTRDMLERVDEVLDAEAEAEEMVEDEQD</sequence>
<dbReference type="Proteomes" id="UP000239563">
    <property type="component" value="Chromosome II"/>
</dbReference>